<evidence type="ECO:0000256" key="1">
    <source>
        <dbReference type="ARBA" id="ARBA00006926"/>
    </source>
</evidence>
<gene>
    <name evidence="7" type="ORF">HXN33_00710</name>
</gene>
<keyword evidence="3 5" id="KW-0560">Oxidoreductase</keyword>
<evidence type="ECO:0000313" key="8">
    <source>
        <dbReference type="Proteomes" id="UP000757461"/>
    </source>
</evidence>
<evidence type="ECO:0000256" key="4">
    <source>
        <dbReference type="PIRSR" id="PIRSR000303-1"/>
    </source>
</evidence>
<evidence type="ECO:0000259" key="6">
    <source>
        <dbReference type="PROSITE" id="PS51352"/>
    </source>
</evidence>
<reference evidence="7" key="1">
    <citation type="submission" date="2020-04" db="EMBL/GenBank/DDBJ databases">
        <title>Deep metagenomics examines the oral microbiome during advanced dental caries in children, revealing novel taxa and co-occurrences with host molecules.</title>
        <authorList>
            <person name="Baker J.L."/>
            <person name="Morton J.T."/>
            <person name="Dinis M."/>
            <person name="Alvarez R."/>
            <person name="Tran N.C."/>
            <person name="Knight R."/>
            <person name="Edlund A."/>
        </authorList>
    </citation>
    <scope>NUCLEOTIDE SEQUENCE</scope>
    <source>
        <strain evidence="7">JCVI_25_bin.9</strain>
    </source>
</reference>
<feature type="active site" evidence="4">
    <location>
        <position position="36"/>
    </location>
</feature>
<accession>A0A930HX61</accession>
<dbReference type="Proteomes" id="UP000757461">
    <property type="component" value="Unassembled WGS sequence"/>
</dbReference>
<dbReference type="PANTHER" id="PTHR11592">
    <property type="entry name" value="GLUTATHIONE PEROXIDASE"/>
    <property type="match status" value="1"/>
</dbReference>
<dbReference type="EMBL" id="JABZSQ010000005">
    <property type="protein sequence ID" value="MBF1414073.1"/>
    <property type="molecule type" value="Genomic_DNA"/>
</dbReference>
<dbReference type="PROSITE" id="PS51355">
    <property type="entry name" value="GLUTATHIONE_PEROXID_3"/>
    <property type="match status" value="1"/>
</dbReference>
<dbReference type="GO" id="GO:0034599">
    <property type="term" value="P:cellular response to oxidative stress"/>
    <property type="evidence" value="ECO:0007669"/>
    <property type="project" value="TreeGrafter"/>
</dbReference>
<evidence type="ECO:0000256" key="3">
    <source>
        <dbReference type="ARBA" id="ARBA00023002"/>
    </source>
</evidence>
<proteinExistence type="inferred from homology"/>
<dbReference type="CDD" id="cd00340">
    <property type="entry name" value="GSH_Peroxidase"/>
    <property type="match status" value="1"/>
</dbReference>
<dbReference type="Pfam" id="PF00255">
    <property type="entry name" value="GSHPx"/>
    <property type="match status" value="1"/>
</dbReference>
<dbReference type="InterPro" id="IPR013766">
    <property type="entry name" value="Thioredoxin_domain"/>
</dbReference>
<dbReference type="InterPro" id="IPR029759">
    <property type="entry name" value="GPX_AS"/>
</dbReference>
<dbReference type="PROSITE" id="PS00460">
    <property type="entry name" value="GLUTATHIONE_PEROXID_1"/>
    <property type="match status" value="1"/>
</dbReference>
<comment type="similarity">
    <text evidence="1 5">Belongs to the glutathione peroxidase family.</text>
</comment>
<dbReference type="GO" id="GO:0004601">
    <property type="term" value="F:peroxidase activity"/>
    <property type="evidence" value="ECO:0007669"/>
    <property type="project" value="UniProtKB-KW"/>
</dbReference>
<evidence type="ECO:0000256" key="2">
    <source>
        <dbReference type="ARBA" id="ARBA00022559"/>
    </source>
</evidence>
<dbReference type="RefSeq" id="WP_036869759.1">
    <property type="nucleotide sequence ID" value="NZ_CAKAQX010000012.1"/>
</dbReference>
<dbReference type="InterPro" id="IPR000889">
    <property type="entry name" value="Glutathione_peroxidase"/>
</dbReference>
<dbReference type="PIRSF" id="PIRSF000303">
    <property type="entry name" value="Glutathion_perox"/>
    <property type="match status" value="1"/>
</dbReference>
<dbReference type="PANTHER" id="PTHR11592:SF78">
    <property type="entry name" value="GLUTATHIONE PEROXIDASE"/>
    <property type="match status" value="1"/>
</dbReference>
<organism evidence="7 8">
    <name type="scientific">Prevotella histicola</name>
    <dbReference type="NCBI Taxonomy" id="470565"/>
    <lineage>
        <taxon>Bacteria</taxon>
        <taxon>Pseudomonadati</taxon>
        <taxon>Bacteroidota</taxon>
        <taxon>Bacteroidia</taxon>
        <taxon>Bacteroidales</taxon>
        <taxon>Prevotellaceae</taxon>
        <taxon>Prevotella</taxon>
    </lineage>
</organism>
<evidence type="ECO:0000256" key="5">
    <source>
        <dbReference type="RuleBase" id="RU000499"/>
    </source>
</evidence>
<dbReference type="Gene3D" id="3.40.30.10">
    <property type="entry name" value="Glutaredoxin"/>
    <property type="match status" value="1"/>
</dbReference>
<dbReference type="AlphaFoldDB" id="A0A930HX61"/>
<dbReference type="PROSITE" id="PS51352">
    <property type="entry name" value="THIOREDOXIN_2"/>
    <property type="match status" value="1"/>
</dbReference>
<name>A0A930HX61_9BACT</name>
<dbReference type="PRINTS" id="PR01011">
    <property type="entry name" value="GLUTPROXDASE"/>
</dbReference>
<feature type="domain" description="Thioredoxin" evidence="6">
    <location>
        <begin position="1"/>
        <end position="182"/>
    </location>
</feature>
<dbReference type="FunFam" id="3.40.30.10:FF:000010">
    <property type="entry name" value="Glutathione peroxidase"/>
    <property type="match status" value="1"/>
</dbReference>
<dbReference type="InterPro" id="IPR036249">
    <property type="entry name" value="Thioredoxin-like_sf"/>
</dbReference>
<keyword evidence="2 5" id="KW-0575">Peroxidase</keyword>
<comment type="caution">
    <text evidence="7">The sequence shown here is derived from an EMBL/GenBank/DDBJ whole genome shotgun (WGS) entry which is preliminary data.</text>
</comment>
<evidence type="ECO:0000313" key="7">
    <source>
        <dbReference type="EMBL" id="MBF1414073.1"/>
    </source>
</evidence>
<sequence length="182" mass="20603">MATVYDFKLKDKKGNEVSLDAYKGKVLLIVNTATGCGFTPQYEELEAMYHELKDKGFEILDVPCDQFGHQAPGSDEEIHEFCTAKFGVDFPQFKKSEVNGANELPLYTWLKSEKGYAGGAYEEKLAAIMEDLYNKANSEPRKQNDIQWNFTKFLVNKNGEVVARFEPTVDLKEVKKAVEAQL</sequence>
<dbReference type="SUPFAM" id="SSF52833">
    <property type="entry name" value="Thioredoxin-like"/>
    <property type="match status" value="1"/>
</dbReference>
<protein>
    <recommendedName>
        <fullName evidence="5">Glutathione peroxidase</fullName>
    </recommendedName>
</protein>